<keyword evidence="4" id="KW-1185">Reference proteome</keyword>
<dbReference type="RefSeq" id="XP_005817842.1">
    <property type="nucleotide sequence ID" value="XM_005817785.1"/>
</dbReference>
<proteinExistence type="predicted"/>
<dbReference type="GeneID" id="17287582"/>
<feature type="signal peptide" evidence="1">
    <location>
        <begin position="1"/>
        <end position="27"/>
    </location>
</feature>
<organism evidence="2">
    <name type="scientific">Guillardia theta (strain CCMP2712)</name>
    <name type="common">Cryptophyte</name>
    <dbReference type="NCBI Taxonomy" id="905079"/>
    <lineage>
        <taxon>Eukaryota</taxon>
        <taxon>Cryptophyceae</taxon>
        <taxon>Pyrenomonadales</taxon>
        <taxon>Geminigeraceae</taxon>
        <taxon>Guillardia</taxon>
    </lineage>
</organism>
<dbReference type="AlphaFoldDB" id="L1I484"/>
<feature type="chain" id="PRO_5008769594" evidence="1">
    <location>
        <begin position="28"/>
        <end position="819"/>
    </location>
</feature>
<evidence type="ECO:0000313" key="4">
    <source>
        <dbReference type="Proteomes" id="UP000011087"/>
    </source>
</evidence>
<dbReference type="PaxDb" id="55529-EKX30862"/>
<reference evidence="2 4" key="1">
    <citation type="journal article" date="2012" name="Nature">
        <title>Algal genomes reveal evolutionary mosaicism and the fate of nucleomorphs.</title>
        <authorList>
            <consortium name="DOE Joint Genome Institute"/>
            <person name="Curtis B.A."/>
            <person name="Tanifuji G."/>
            <person name="Burki F."/>
            <person name="Gruber A."/>
            <person name="Irimia M."/>
            <person name="Maruyama S."/>
            <person name="Arias M.C."/>
            <person name="Ball S.G."/>
            <person name="Gile G.H."/>
            <person name="Hirakawa Y."/>
            <person name="Hopkins J.F."/>
            <person name="Kuo A."/>
            <person name="Rensing S.A."/>
            <person name="Schmutz J."/>
            <person name="Symeonidi A."/>
            <person name="Elias M."/>
            <person name="Eveleigh R.J."/>
            <person name="Herman E.K."/>
            <person name="Klute M.J."/>
            <person name="Nakayama T."/>
            <person name="Obornik M."/>
            <person name="Reyes-Prieto A."/>
            <person name="Armbrust E.V."/>
            <person name="Aves S.J."/>
            <person name="Beiko R.G."/>
            <person name="Coutinho P."/>
            <person name="Dacks J.B."/>
            <person name="Durnford D.G."/>
            <person name="Fast N.M."/>
            <person name="Green B.R."/>
            <person name="Grisdale C.J."/>
            <person name="Hempel F."/>
            <person name="Henrissat B."/>
            <person name="Hoppner M.P."/>
            <person name="Ishida K."/>
            <person name="Kim E."/>
            <person name="Koreny L."/>
            <person name="Kroth P.G."/>
            <person name="Liu Y."/>
            <person name="Malik S.B."/>
            <person name="Maier U.G."/>
            <person name="McRose D."/>
            <person name="Mock T."/>
            <person name="Neilson J.A."/>
            <person name="Onodera N.T."/>
            <person name="Poole A.M."/>
            <person name="Pritham E.J."/>
            <person name="Richards T.A."/>
            <person name="Rocap G."/>
            <person name="Roy S.W."/>
            <person name="Sarai C."/>
            <person name="Schaack S."/>
            <person name="Shirato S."/>
            <person name="Slamovits C.H."/>
            <person name="Spencer D.F."/>
            <person name="Suzuki S."/>
            <person name="Worden A.Z."/>
            <person name="Zauner S."/>
            <person name="Barry K."/>
            <person name="Bell C."/>
            <person name="Bharti A.K."/>
            <person name="Crow J.A."/>
            <person name="Grimwood J."/>
            <person name="Kramer R."/>
            <person name="Lindquist E."/>
            <person name="Lucas S."/>
            <person name="Salamov A."/>
            <person name="McFadden G.I."/>
            <person name="Lane C.E."/>
            <person name="Keeling P.J."/>
            <person name="Gray M.W."/>
            <person name="Grigoriev I.V."/>
            <person name="Archibald J.M."/>
        </authorList>
    </citation>
    <scope>NUCLEOTIDE SEQUENCE</scope>
    <source>
        <strain evidence="2 4">CCMP2712</strain>
    </source>
</reference>
<evidence type="ECO:0000256" key="1">
    <source>
        <dbReference type="SAM" id="SignalP"/>
    </source>
</evidence>
<keyword evidence="1" id="KW-0732">Signal</keyword>
<dbReference type="EnsemblProtists" id="EKX30862">
    <property type="protein sequence ID" value="EKX30862"/>
    <property type="gene ID" value="GUITHDRAFT_122931"/>
</dbReference>
<protein>
    <submittedName>
        <fullName evidence="2 3">Uncharacterized protein</fullName>
    </submittedName>
</protein>
<dbReference type="KEGG" id="gtt:GUITHDRAFT_122931"/>
<reference evidence="4" key="2">
    <citation type="submission" date="2012-11" db="EMBL/GenBank/DDBJ databases">
        <authorList>
            <person name="Kuo A."/>
            <person name="Curtis B.A."/>
            <person name="Tanifuji G."/>
            <person name="Burki F."/>
            <person name="Gruber A."/>
            <person name="Irimia M."/>
            <person name="Maruyama S."/>
            <person name="Arias M.C."/>
            <person name="Ball S.G."/>
            <person name="Gile G.H."/>
            <person name="Hirakawa Y."/>
            <person name="Hopkins J.F."/>
            <person name="Rensing S.A."/>
            <person name="Schmutz J."/>
            <person name="Symeonidi A."/>
            <person name="Elias M."/>
            <person name="Eveleigh R.J."/>
            <person name="Herman E.K."/>
            <person name="Klute M.J."/>
            <person name="Nakayama T."/>
            <person name="Obornik M."/>
            <person name="Reyes-Prieto A."/>
            <person name="Armbrust E.V."/>
            <person name="Aves S.J."/>
            <person name="Beiko R.G."/>
            <person name="Coutinho P."/>
            <person name="Dacks J.B."/>
            <person name="Durnford D.G."/>
            <person name="Fast N.M."/>
            <person name="Green B.R."/>
            <person name="Grisdale C."/>
            <person name="Hempe F."/>
            <person name="Henrissat B."/>
            <person name="Hoppner M.P."/>
            <person name="Ishida K.-I."/>
            <person name="Kim E."/>
            <person name="Koreny L."/>
            <person name="Kroth P.G."/>
            <person name="Liu Y."/>
            <person name="Malik S.-B."/>
            <person name="Maier U.G."/>
            <person name="McRose D."/>
            <person name="Mock T."/>
            <person name="Neilson J.A."/>
            <person name="Onodera N.T."/>
            <person name="Poole A.M."/>
            <person name="Pritham E.J."/>
            <person name="Richards T.A."/>
            <person name="Rocap G."/>
            <person name="Roy S.W."/>
            <person name="Sarai C."/>
            <person name="Schaack S."/>
            <person name="Shirato S."/>
            <person name="Slamovits C.H."/>
            <person name="Spencer D.F."/>
            <person name="Suzuki S."/>
            <person name="Worden A.Z."/>
            <person name="Zauner S."/>
            <person name="Barry K."/>
            <person name="Bell C."/>
            <person name="Bharti A.K."/>
            <person name="Crow J.A."/>
            <person name="Grimwood J."/>
            <person name="Kramer R."/>
            <person name="Lindquist E."/>
            <person name="Lucas S."/>
            <person name="Salamov A."/>
            <person name="McFadden G.I."/>
            <person name="Lane C.E."/>
            <person name="Keeling P.J."/>
            <person name="Gray M.W."/>
            <person name="Grigoriev I.V."/>
            <person name="Archibald J.M."/>
        </authorList>
    </citation>
    <scope>NUCLEOTIDE SEQUENCE</scope>
    <source>
        <strain evidence="4">CCMP2712</strain>
    </source>
</reference>
<dbReference type="EMBL" id="JH993494">
    <property type="protein sequence ID" value="EKX30862.1"/>
    <property type="molecule type" value="Genomic_DNA"/>
</dbReference>
<accession>L1I484</accession>
<gene>
    <name evidence="2" type="ORF">GUITHDRAFT_122931</name>
</gene>
<evidence type="ECO:0000313" key="3">
    <source>
        <dbReference type="EnsemblProtists" id="EKX30862"/>
    </source>
</evidence>
<dbReference type="Proteomes" id="UP000011087">
    <property type="component" value="Unassembled WGS sequence"/>
</dbReference>
<name>L1I484_GUITC</name>
<reference evidence="3" key="3">
    <citation type="submission" date="2016-03" db="UniProtKB">
        <authorList>
            <consortium name="EnsemblProtists"/>
        </authorList>
    </citation>
    <scope>IDENTIFICATION</scope>
</reference>
<evidence type="ECO:0000313" key="2">
    <source>
        <dbReference type="EMBL" id="EKX30862.1"/>
    </source>
</evidence>
<sequence>MQRARACCLQWGAALLLLSLFAGRTLAAVVTSGGVKYTVAEMAQLQLEGGVTDLKATDMKIYWGSLGSWKSGSDILSANTVIEIFLPRFSGSSNLFGAYRSDTTESTVQWLNNPSASVSISEVINKPWAASASVSSQQAATGPGIAGCYGIVQDLSSNAFDLKQIKANAFSMCYWDSQRETLRLYMPTALQITGVYINKVSMYQNYDVNGKQNGLGPLPPIGGIDEKWYQLANVAFYQAEGNSLGCAVSDLTSFPSTPCTSEYLVYQVPFDQYRSVRFGTDHPPMPVQKGAGGVGTVAAPAFVYAAAAGNNDGPSQDVCITVTLISSATIYSVSVNPTQFHSPGLSGSATRVATLTSTSPNARTNKVLNQAYFDSAGTMSFELVPGNYIQAGEVVTFTFKLKTGSNTQASQSLKAVLSGQICQNNDLCTSSTSVSAQMSNDVSPSSKIIEVVGNKLRTSIFQSSSDPGSLTHVFVTMTPNFNVDSGSVISLQGLCGTQTNSPKITVMSNRLNGGIPLTDMCSSAGNPTEIDIGDPTLQAVSPKMDWSLGGALKITVSTIMTARNTYVLSWDWQNSNSGNAACPVTVTVSKGSTVVNAESVENMGNTVGYVAAPGFIKYKIGQTTTRPDVTNYICITLRSNYRVSTQSNSAGQNNLAQITLSGLQGSQTVTQPIITACPSFNWDTMTLEAPSNPPTSHFIDVINGGTLHRTTSWSAGTTVLTVNQDDTANNMFYSIPQQQDIKFAIVLKNAVSANPCQTVSLSLSALGPGDNQFTQNVQMVQNSVDRALQDGETDGDVCVLKSYAYGFPTRLISQSTSSP</sequence>
<dbReference type="HOGENOM" id="CLU_345300_0_0_1"/>